<evidence type="ECO:0000313" key="11">
    <source>
        <dbReference type="Proteomes" id="UP000325372"/>
    </source>
</evidence>
<sequence length="125" mass="13478">MSSKAENTKSPLVDSFLLLVAVALLVGGIGAYYYFQDAANMPVRVGGLIVVSLVAAWVAGQSQKGGAFFRFLKEADIERRKVVWPTHQETLQTSLMVIVVTILISLFLAGVDWLLGALVRNLLGG</sequence>
<organism evidence="10 11">
    <name type="scientific">Marinihelvus fidelis</name>
    <dbReference type="NCBI Taxonomy" id="2613842"/>
    <lineage>
        <taxon>Bacteria</taxon>
        <taxon>Pseudomonadati</taxon>
        <taxon>Pseudomonadota</taxon>
        <taxon>Gammaproteobacteria</taxon>
        <taxon>Chromatiales</taxon>
        <taxon>Wenzhouxiangellaceae</taxon>
        <taxon>Marinihelvus</taxon>
    </lineage>
</organism>
<dbReference type="GO" id="GO:0043952">
    <property type="term" value="P:protein transport by the Sec complex"/>
    <property type="evidence" value="ECO:0007669"/>
    <property type="project" value="UniProtKB-UniRule"/>
</dbReference>
<name>A0A5N0T3V1_9GAMM</name>
<dbReference type="Gene3D" id="1.20.5.1030">
    <property type="entry name" value="Preprotein translocase secy subunit"/>
    <property type="match status" value="1"/>
</dbReference>
<comment type="subcellular location">
    <subcellularLocation>
        <location evidence="1">Membrane</location>
    </subcellularLocation>
</comment>
<feature type="transmembrane region" description="Helical" evidence="9">
    <location>
        <begin position="95"/>
        <end position="119"/>
    </location>
</feature>
<keyword evidence="2 9" id="KW-0813">Transport</keyword>
<keyword evidence="11" id="KW-1185">Reference proteome</keyword>
<dbReference type="PANTHER" id="PTHR33910:SF1">
    <property type="entry name" value="PROTEIN TRANSLOCASE SUBUNIT SECE"/>
    <property type="match status" value="1"/>
</dbReference>
<dbReference type="InterPro" id="IPR005807">
    <property type="entry name" value="SecE_bac"/>
</dbReference>
<evidence type="ECO:0000256" key="5">
    <source>
        <dbReference type="ARBA" id="ARBA00022927"/>
    </source>
</evidence>
<gene>
    <name evidence="9 10" type="primary">secE</name>
    <name evidence="10" type="ORF">F3N42_15475</name>
</gene>
<evidence type="ECO:0000256" key="1">
    <source>
        <dbReference type="ARBA" id="ARBA00004370"/>
    </source>
</evidence>
<comment type="function">
    <text evidence="9">Essential subunit of the Sec protein translocation channel SecYEG. Clamps together the 2 halves of SecY. May contact the channel plug during translocation.</text>
</comment>
<evidence type="ECO:0000313" key="10">
    <source>
        <dbReference type="EMBL" id="KAA9129531.1"/>
    </source>
</evidence>
<comment type="caution">
    <text evidence="10">The sequence shown here is derived from an EMBL/GenBank/DDBJ whole genome shotgun (WGS) entry which is preliminary data.</text>
</comment>
<evidence type="ECO:0000256" key="4">
    <source>
        <dbReference type="ARBA" id="ARBA00022692"/>
    </source>
</evidence>
<reference evidence="10 11" key="1">
    <citation type="submission" date="2019-09" db="EMBL/GenBank/DDBJ databases">
        <title>Wenzhouxiangella sp. Genome sequencing and assembly.</title>
        <authorList>
            <person name="Zhang R."/>
        </authorList>
    </citation>
    <scope>NUCLEOTIDE SEQUENCE [LARGE SCALE GENOMIC DNA]</scope>
    <source>
        <strain evidence="10 11">W260</strain>
    </source>
</reference>
<comment type="caution">
    <text evidence="9">Lacks conserved residue(s) required for the propagation of feature annotation.</text>
</comment>
<evidence type="ECO:0000256" key="9">
    <source>
        <dbReference type="HAMAP-Rule" id="MF_00422"/>
    </source>
</evidence>
<dbReference type="GO" id="GO:0005886">
    <property type="term" value="C:plasma membrane"/>
    <property type="evidence" value="ECO:0007669"/>
    <property type="project" value="UniProtKB-UniRule"/>
</dbReference>
<protein>
    <recommendedName>
        <fullName evidence="9">Protein translocase subunit SecE</fullName>
    </recommendedName>
</protein>
<dbReference type="GO" id="GO:0008320">
    <property type="term" value="F:protein transmembrane transporter activity"/>
    <property type="evidence" value="ECO:0007669"/>
    <property type="project" value="UniProtKB-UniRule"/>
</dbReference>
<dbReference type="GO" id="GO:0006605">
    <property type="term" value="P:protein targeting"/>
    <property type="evidence" value="ECO:0007669"/>
    <property type="project" value="UniProtKB-UniRule"/>
</dbReference>
<evidence type="ECO:0000256" key="7">
    <source>
        <dbReference type="ARBA" id="ARBA00023010"/>
    </source>
</evidence>
<keyword evidence="4 9" id="KW-0812">Transmembrane</keyword>
<dbReference type="GO" id="GO:0065002">
    <property type="term" value="P:intracellular protein transmembrane transport"/>
    <property type="evidence" value="ECO:0007669"/>
    <property type="project" value="UniProtKB-UniRule"/>
</dbReference>
<evidence type="ECO:0000256" key="3">
    <source>
        <dbReference type="ARBA" id="ARBA00022475"/>
    </source>
</evidence>
<dbReference type="InterPro" id="IPR001901">
    <property type="entry name" value="Translocase_SecE/Sec61-g"/>
</dbReference>
<comment type="subunit">
    <text evidence="9">Component of the Sec protein translocase complex. Heterotrimer consisting of SecY, SecE and SecG subunits. The heterotrimers can form oligomers, although 1 heterotrimer is thought to be able to translocate proteins. Interacts with the ribosome. Interacts with SecDF, and other proteins may be involved. Interacts with SecA.</text>
</comment>
<dbReference type="RefSeq" id="WP_150865868.1">
    <property type="nucleotide sequence ID" value="NZ_VYXP01000015.1"/>
</dbReference>
<feature type="transmembrane region" description="Helical" evidence="9">
    <location>
        <begin position="12"/>
        <end position="35"/>
    </location>
</feature>
<accession>A0A5N0T3V1</accession>
<evidence type="ECO:0000256" key="8">
    <source>
        <dbReference type="ARBA" id="ARBA00023136"/>
    </source>
</evidence>
<dbReference type="GO" id="GO:0009306">
    <property type="term" value="P:protein secretion"/>
    <property type="evidence" value="ECO:0007669"/>
    <property type="project" value="UniProtKB-UniRule"/>
</dbReference>
<dbReference type="HAMAP" id="MF_00422">
    <property type="entry name" value="SecE"/>
    <property type="match status" value="1"/>
</dbReference>
<dbReference type="Pfam" id="PF00584">
    <property type="entry name" value="SecE"/>
    <property type="match status" value="1"/>
</dbReference>
<keyword evidence="5 9" id="KW-0653">Protein transport</keyword>
<keyword evidence="6 9" id="KW-1133">Transmembrane helix</keyword>
<keyword evidence="8 9" id="KW-0472">Membrane</keyword>
<evidence type="ECO:0000256" key="6">
    <source>
        <dbReference type="ARBA" id="ARBA00022989"/>
    </source>
</evidence>
<proteinExistence type="inferred from homology"/>
<dbReference type="InterPro" id="IPR038379">
    <property type="entry name" value="SecE_sf"/>
</dbReference>
<keyword evidence="3 9" id="KW-1003">Cell membrane</keyword>
<keyword evidence="7 9" id="KW-0811">Translocation</keyword>
<dbReference type="NCBIfam" id="TIGR00964">
    <property type="entry name" value="secE_bact"/>
    <property type="match status" value="1"/>
</dbReference>
<dbReference type="PANTHER" id="PTHR33910">
    <property type="entry name" value="PROTEIN TRANSLOCASE SUBUNIT SECE"/>
    <property type="match status" value="1"/>
</dbReference>
<comment type="similarity">
    <text evidence="9">Belongs to the SecE/SEC61-gamma family.</text>
</comment>
<dbReference type="PRINTS" id="PR01650">
    <property type="entry name" value="SECETRNLCASE"/>
</dbReference>
<dbReference type="AlphaFoldDB" id="A0A5N0T3V1"/>
<dbReference type="Proteomes" id="UP000325372">
    <property type="component" value="Unassembled WGS sequence"/>
</dbReference>
<dbReference type="EMBL" id="VYXP01000015">
    <property type="protein sequence ID" value="KAA9129531.1"/>
    <property type="molecule type" value="Genomic_DNA"/>
</dbReference>
<evidence type="ECO:0000256" key="2">
    <source>
        <dbReference type="ARBA" id="ARBA00022448"/>
    </source>
</evidence>
<feature type="transmembrane region" description="Helical" evidence="9">
    <location>
        <begin position="41"/>
        <end position="60"/>
    </location>
</feature>